<reference evidence="5" key="1">
    <citation type="submission" date="2016-10" db="EMBL/GenBank/DDBJ databases">
        <authorList>
            <person name="Varghese N."/>
            <person name="Submissions S."/>
        </authorList>
    </citation>
    <scope>NUCLEOTIDE SEQUENCE [LARGE SCALE GENOMIC DNA]</scope>
    <source>
        <strain evidence="5">CGMCC 1.7062</strain>
    </source>
</reference>
<evidence type="ECO:0000256" key="1">
    <source>
        <dbReference type="ARBA" id="ARBA00022676"/>
    </source>
</evidence>
<keyword evidence="4" id="KW-0378">Hydrolase</keyword>
<dbReference type="RefSeq" id="WP_103878875.1">
    <property type="nucleotide sequence ID" value="NZ_FNVG01000002.1"/>
</dbReference>
<dbReference type="CDD" id="cd18614">
    <property type="entry name" value="GH130"/>
    <property type="match status" value="1"/>
</dbReference>
<dbReference type="AlphaFoldDB" id="A0A1H5TIH1"/>
<dbReference type="OrthoDB" id="9776657at2"/>
<dbReference type="PANTHER" id="PTHR34106">
    <property type="entry name" value="GLYCOSIDASE"/>
    <property type="match status" value="1"/>
</dbReference>
<dbReference type="InterPro" id="IPR007184">
    <property type="entry name" value="Mannoside_phosphorylase"/>
</dbReference>
<keyword evidence="5" id="KW-1185">Reference proteome</keyword>
<accession>A0A1H5TIH1</accession>
<organism evidence="4 5">
    <name type="scientific">Vibrio hangzhouensis</name>
    <dbReference type="NCBI Taxonomy" id="462991"/>
    <lineage>
        <taxon>Bacteria</taxon>
        <taxon>Pseudomonadati</taxon>
        <taxon>Pseudomonadota</taxon>
        <taxon>Gammaproteobacteria</taxon>
        <taxon>Vibrionales</taxon>
        <taxon>Vibrionaceae</taxon>
        <taxon>Vibrio</taxon>
    </lineage>
</organism>
<dbReference type="InterPro" id="IPR023296">
    <property type="entry name" value="Glyco_hydro_beta-prop_sf"/>
</dbReference>
<keyword evidence="1" id="KW-0328">Glycosyltransferase</keyword>
<evidence type="ECO:0000313" key="4">
    <source>
        <dbReference type="EMBL" id="SEF62566.1"/>
    </source>
</evidence>
<dbReference type="SUPFAM" id="SSF75005">
    <property type="entry name" value="Arabinanase/levansucrase/invertase"/>
    <property type="match status" value="1"/>
</dbReference>
<dbReference type="PANTHER" id="PTHR34106:SF5">
    <property type="entry name" value="GLYCOSIDASE"/>
    <property type="match status" value="1"/>
</dbReference>
<proteinExistence type="inferred from homology"/>
<dbReference type="Proteomes" id="UP000236721">
    <property type="component" value="Unassembled WGS sequence"/>
</dbReference>
<keyword evidence="2" id="KW-0808">Transferase</keyword>
<gene>
    <name evidence="4" type="ORF">SAMN04488244_102273</name>
</gene>
<dbReference type="Pfam" id="PF04041">
    <property type="entry name" value="Glyco_hydro_130"/>
    <property type="match status" value="2"/>
</dbReference>
<dbReference type="EMBL" id="FNVG01000002">
    <property type="protein sequence ID" value="SEF62566.1"/>
    <property type="molecule type" value="Genomic_DNA"/>
</dbReference>
<evidence type="ECO:0000256" key="2">
    <source>
        <dbReference type="ARBA" id="ARBA00022679"/>
    </source>
</evidence>
<comment type="similarity">
    <text evidence="3">Belongs to the glycosyl hydrolase 130 family.</text>
</comment>
<evidence type="ECO:0000256" key="3">
    <source>
        <dbReference type="ARBA" id="ARBA00024356"/>
    </source>
</evidence>
<dbReference type="PIRSF" id="PIRSF016202">
    <property type="entry name" value="PH1107"/>
    <property type="match status" value="1"/>
</dbReference>
<dbReference type="GO" id="GO:0016757">
    <property type="term" value="F:glycosyltransferase activity"/>
    <property type="evidence" value="ECO:0007669"/>
    <property type="project" value="UniProtKB-KW"/>
</dbReference>
<sequence length="339" mass="38768">MKFERFSGNPIISPTPENEWESLVTTNPAVWKEDNGDVRMLYRAAGNDDEHKVYFGLARSTDGGKTFSREADKPVFSPSIDGQDAGCVEDPRVIKLDDWYYITYAYRPFPPGKYWVNEADRNYFPPKCPEHFPRLLRENATATGLLLTQDFKSFIRAGSLTEPTVDDRDVMIFPEKIDGKYWMIHRPMEWCGEGFENEHPGMWISSGEDLLSMRDSTFLAGGKYDWESGKIGGNTPPMKTKDGWLILHHSRGADTYYRVGAMLLDLNDPTKVLHRSEDYQMQPEDNYEFEGMYEGCIFPCGKVEIDGILHIYYGAADKYVGLATCNLNELLSYLKTCKN</sequence>
<name>A0A1H5TIH1_9VIBR</name>
<dbReference type="GO" id="GO:0016787">
    <property type="term" value="F:hydrolase activity"/>
    <property type="evidence" value="ECO:0007669"/>
    <property type="project" value="UniProtKB-KW"/>
</dbReference>
<protein>
    <submittedName>
        <fullName evidence="4">Predicted glycosyl hydrolase, GH43/DUF377 family</fullName>
    </submittedName>
</protein>
<dbReference type="Gene3D" id="2.115.10.20">
    <property type="entry name" value="Glycosyl hydrolase domain, family 43"/>
    <property type="match status" value="1"/>
</dbReference>
<evidence type="ECO:0000313" key="5">
    <source>
        <dbReference type="Proteomes" id="UP000236721"/>
    </source>
</evidence>